<evidence type="ECO:0000256" key="4">
    <source>
        <dbReference type="ARBA" id="ARBA00022729"/>
    </source>
</evidence>
<keyword evidence="6" id="KW-0325">Glycoprotein</keyword>
<name>A0A3D8SE97_9HELO</name>
<dbReference type="Proteomes" id="UP000256645">
    <property type="component" value="Unassembled WGS sequence"/>
</dbReference>
<evidence type="ECO:0000256" key="6">
    <source>
        <dbReference type="ARBA" id="ARBA00023180"/>
    </source>
</evidence>
<dbReference type="OrthoDB" id="5333578at2759"/>
<dbReference type="InterPro" id="IPR046530">
    <property type="entry name" value="BIM1-like_dom"/>
</dbReference>
<protein>
    <recommendedName>
        <fullName evidence="8">Copper acquisition factor BIM1-like domain-containing protein</fullName>
    </recommendedName>
</protein>
<proteinExistence type="predicted"/>
<evidence type="ECO:0000259" key="8">
    <source>
        <dbReference type="Pfam" id="PF20238"/>
    </source>
</evidence>
<keyword evidence="7" id="KW-0449">Lipoprotein</keyword>
<evidence type="ECO:0000256" key="7">
    <source>
        <dbReference type="ARBA" id="ARBA00023288"/>
    </source>
</evidence>
<evidence type="ECO:0000256" key="3">
    <source>
        <dbReference type="ARBA" id="ARBA00022622"/>
    </source>
</evidence>
<keyword evidence="3" id="KW-0336">GPI-anchor</keyword>
<keyword evidence="2" id="KW-1003">Cell membrane</keyword>
<feature type="domain" description="Copper acquisition factor BIM1-like" evidence="8">
    <location>
        <begin position="77"/>
        <end position="190"/>
    </location>
</feature>
<comment type="caution">
    <text evidence="9">The sequence shown here is derived from an EMBL/GenBank/DDBJ whole genome shotgun (WGS) entry which is preliminary data.</text>
</comment>
<dbReference type="AlphaFoldDB" id="A0A3D8SE97"/>
<dbReference type="STRING" id="1849047.A0A3D8SE97"/>
<dbReference type="Pfam" id="PF20238">
    <property type="entry name" value="BIM1-like_dom"/>
    <property type="match status" value="1"/>
</dbReference>
<evidence type="ECO:0000256" key="5">
    <source>
        <dbReference type="ARBA" id="ARBA00023136"/>
    </source>
</evidence>
<dbReference type="CDD" id="cd21176">
    <property type="entry name" value="LPMO_auxiliary-like"/>
    <property type="match status" value="1"/>
</dbReference>
<keyword evidence="5" id="KW-0472">Membrane</keyword>
<evidence type="ECO:0000256" key="1">
    <source>
        <dbReference type="ARBA" id="ARBA00004609"/>
    </source>
</evidence>
<keyword evidence="10" id="KW-1185">Reference proteome</keyword>
<gene>
    <name evidence="9" type="ORF">BP6252_02229</name>
</gene>
<evidence type="ECO:0000313" key="10">
    <source>
        <dbReference type="Proteomes" id="UP000256645"/>
    </source>
</evidence>
<evidence type="ECO:0000256" key="2">
    <source>
        <dbReference type="ARBA" id="ARBA00022475"/>
    </source>
</evidence>
<evidence type="ECO:0000313" key="9">
    <source>
        <dbReference type="EMBL" id="RDW84639.1"/>
    </source>
</evidence>
<dbReference type="GO" id="GO:0098552">
    <property type="term" value="C:side of membrane"/>
    <property type="evidence" value="ECO:0007669"/>
    <property type="project" value="UniProtKB-KW"/>
</dbReference>
<accession>A0A3D8SE97</accession>
<dbReference type="InterPro" id="IPR046936">
    <property type="entry name" value="BIM1-like"/>
</dbReference>
<dbReference type="EMBL" id="PDLM01000002">
    <property type="protein sequence ID" value="RDW84639.1"/>
    <property type="molecule type" value="Genomic_DNA"/>
</dbReference>
<comment type="subcellular location">
    <subcellularLocation>
        <location evidence="1">Cell membrane</location>
        <topology evidence="1">Lipid-anchor</topology>
        <topology evidence="1">GPI-anchor</topology>
    </subcellularLocation>
</comment>
<dbReference type="PANTHER" id="PTHR34992:SF2">
    <property type="entry name" value="COPPER ACQUISITION FACTOR BIM1-LIKE DOMAIN-CONTAINING PROTEIN"/>
    <property type="match status" value="1"/>
</dbReference>
<dbReference type="GO" id="GO:0005886">
    <property type="term" value="C:plasma membrane"/>
    <property type="evidence" value="ECO:0007669"/>
    <property type="project" value="UniProtKB-SubCell"/>
</dbReference>
<sequence length="247" mass="25579">MSAASEAIRAVGTALAVILFSSFSISLKFDPELRLHFPCLLSTPGSIFRFSKTSKDVRPLSRLPGLAGISSANVNQTASTNRTVWPLKGGSLELDLHHPWTYIFVNLGLGTNYPIFNISLTPQFLNETGNGTLCLPQIVLPASVTPVDGQNASIQVVTFGATGSALYNCADITFSSNATTLSSDTCANSSNVAVSYVNQEVNGSTTTSSGAAASSKASAADLSVNARSISSIGLLAIAASVAGSWLL</sequence>
<keyword evidence="4" id="KW-0732">Signal</keyword>
<reference evidence="9 10" key="1">
    <citation type="journal article" date="2018" name="IMA Fungus">
        <title>IMA Genome-F 9: Draft genome sequence of Annulohypoxylon stygium, Aspergillus mulundensis, Berkeleyomyces basicola (syn. Thielaviopsis basicola), Ceratocystis smalleyi, two Cercospora beticola strains, Coleophoma cylindrospora, Fusarium fracticaudum, Phialophora cf. hyalina, and Morchella septimelata.</title>
        <authorList>
            <person name="Wingfield B.D."/>
            <person name="Bills G.F."/>
            <person name="Dong Y."/>
            <person name="Huang W."/>
            <person name="Nel W.J."/>
            <person name="Swalarsk-Parry B.S."/>
            <person name="Vaghefi N."/>
            <person name="Wilken P.M."/>
            <person name="An Z."/>
            <person name="de Beer Z.W."/>
            <person name="De Vos L."/>
            <person name="Chen L."/>
            <person name="Duong T.A."/>
            <person name="Gao Y."/>
            <person name="Hammerbacher A."/>
            <person name="Kikkert J.R."/>
            <person name="Li Y."/>
            <person name="Li H."/>
            <person name="Li K."/>
            <person name="Li Q."/>
            <person name="Liu X."/>
            <person name="Ma X."/>
            <person name="Naidoo K."/>
            <person name="Pethybridge S.J."/>
            <person name="Sun J."/>
            <person name="Steenkamp E.T."/>
            <person name="van der Nest M.A."/>
            <person name="van Wyk S."/>
            <person name="Wingfield M.J."/>
            <person name="Xiong C."/>
            <person name="Yue Q."/>
            <person name="Zhang X."/>
        </authorList>
    </citation>
    <scope>NUCLEOTIDE SEQUENCE [LARGE SCALE GENOMIC DNA]</scope>
    <source>
        <strain evidence="9 10">BP6252</strain>
    </source>
</reference>
<organism evidence="9 10">
    <name type="scientific">Coleophoma cylindrospora</name>
    <dbReference type="NCBI Taxonomy" id="1849047"/>
    <lineage>
        <taxon>Eukaryota</taxon>
        <taxon>Fungi</taxon>
        <taxon>Dikarya</taxon>
        <taxon>Ascomycota</taxon>
        <taxon>Pezizomycotina</taxon>
        <taxon>Leotiomycetes</taxon>
        <taxon>Helotiales</taxon>
        <taxon>Dermateaceae</taxon>
        <taxon>Coleophoma</taxon>
    </lineage>
</organism>
<dbReference type="PANTHER" id="PTHR34992">
    <property type="entry name" value="HYPHAL ANASTAMOSIS-7 PROTEIN"/>
    <property type="match status" value="1"/>
</dbReference>